<organism evidence="1 2">
    <name type="scientific">Rhizobium leguminosarum</name>
    <dbReference type="NCBI Taxonomy" id="384"/>
    <lineage>
        <taxon>Bacteria</taxon>
        <taxon>Pseudomonadati</taxon>
        <taxon>Pseudomonadota</taxon>
        <taxon>Alphaproteobacteria</taxon>
        <taxon>Hyphomicrobiales</taxon>
        <taxon>Rhizobiaceae</taxon>
        <taxon>Rhizobium/Agrobacterium group</taxon>
        <taxon>Rhizobium</taxon>
    </lineage>
</organism>
<dbReference type="EMBL" id="CP018228">
    <property type="protein sequence ID" value="API52892.1"/>
    <property type="molecule type" value="Genomic_DNA"/>
</dbReference>
<dbReference type="RefSeq" id="WP_072639337.1">
    <property type="nucleotide sequence ID" value="NZ_CP018228.1"/>
</dbReference>
<dbReference type="Proteomes" id="UP000183050">
    <property type="component" value="Chromosome"/>
</dbReference>
<protein>
    <submittedName>
        <fullName evidence="1">Uncharacterized protein</fullName>
    </submittedName>
</protein>
<accession>A0A1L3ZBD5</accession>
<dbReference type="AlphaFoldDB" id="A0A1L3ZBD5"/>
<name>A0A1L3ZBD5_RHILE</name>
<proteinExistence type="predicted"/>
<gene>
    <name evidence="1" type="ORF">BMW22_15815</name>
</gene>
<reference evidence="1 2" key="1">
    <citation type="submission" date="2016-11" db="EMBL/GenBank/DDBJ databases">
        <title>Rhizobium leguminosarum bv. viciae strain Vaf12 isolated from Vavilovia formosa root nodules from Russia, Dagestan.</title>
        <authorList>
            <person name="Kimeklis A."/>
        </authorList>
    </citation>
    <scope>NUCLEOTIDE SEQUENCE [LARGE SCALE GENOMIC DNA]</scope>
    <source>
        <strain evidence="1 2">Vaf-108</strain>
    </source>
</reference>
<evidence type="ECO:0000313" key="2">
    <source>
        <dbReference type="Proteomes" id="UP000183050"/>
    </source>
</evidence>
<sequence>MSDRSTFWMVYGLHQRTPTVRHKSEFSAVTEAKRLARLNPDVQFFVLEAIHNVVKRDVDVTPIGRDRPLPWERHPDDDIPF</sequence>
<evidence type="ECO:0000313" key="1">
    <source>
        <dbReference type="EMBL" id="API52892.1"/>
    </source>
</evidence>